<sequence>MSFFQNTCKPEGLAGKMMVKIMNNGHVQMADWGFSHLLIQNGDNLWQKNL</sequence>
<protein>
    <submittedName>
        <fullName evidence="1">Uncharacterized protein</fullName>
    </submittedName>
</protein>
<dbReference type="OrthoDB" id="9772751at2"/>
<evidence type="ECO:0000313" key="2">
    <source>
        <dbReference type="Proteomes" id="UP000184301"/>
    </source>
</evidence>
<proteinExistence type="predicted"/>
<reference evidence="1 2" key="1">
    <citation type="submission" date="2016-11" db="EMBL/GenBank/DDBJ databases">
        <authorList>
            <person name="Jaros S."/>
            <person name="Januszkiewicz K."/>
            <person name="Wedrychowicz H."/>
        </authorList>
    </citation>
    <scope>NUCLEOTIDE SEQUENCE [LARGE SCALE GENOMIC DNA]</scope>
    <source>
        <strain evidence="1 2">DSM 15480</strain>
    </source>
</reference>
<name>A0A1M6I3Q3_9FIRM</name>
<organism evidence="1 2">
    <name type="scientific">Hespellia stercorisuis DSM 15480</name>
    <dbReference type="NCBI Taxonomy" id="1121950"/>
    <lineage>
        <taxon>Bacteria</taxon>
        <taxon>Bacillati</taxon>
        <taxon>Bacillota</taxon>
        <taxon>Clostridia</taxon>
        <taxon>Lachnospirales</taxon>
        <taxon>Lachnospiraceae</taxon>
        <taxon>Hespellia</taxon>
    </lineage>
</organism>
<gene>
    <name evidence="1" type="ORF">SAMN02745243_00213</name>
</gene>
<dbReference type="EMBL" id="FQZY01000006">
    <property type="protein sequence ID" value="SHJ29052.1"/>
    <property type="molecule type" value="Genomic_DNA"/>
</dbReference>
<dbReference type="RefSeq" id="WP_159434597.1">
    <property type="nucleotide sequence ID" value="NZ_FQZY01000006.1"/>
</dbReference>
<dbReference type="Proteomes" id="UP000184301">
    <property type="component" value="Unassembled WGS sequence"/>
</dbReference>
<accession>A0A1M6I3Q3</accession>
<keyword evidence="2" id="KW-1185">Reference proteome</keyword>
<dbReference type="STRING" id="1121950.SAMN02745243_00213"/>
<dbReference type="AlphaFoldDB" id="A0A1M6I3Q3"/>
<evidence type="ECO:0000313" key="1">
    <source>
        <dbReference type="EMBL" id="SHJ29052.1"/>
    </source>
</evidence>